<dbReference type="InterPro" id="IPR036280">
    <property type="entry name" value="Multihaem_cyt_sf"/>
</dbReference>
<keyword evidence="4" id="KW-1185">Reference proteome</keyword>
<dbReference type="InterPro" id="IPR011042">
    <property type="entry name" value="6-blade_b-propeller_TolB-like"/>
</dbReference>
<feature type="transmembrane region" description="Helical" evidence="1">
    <location>
        <begin position="23"/>
        <end position="43"/>
    </location>
</feature>
<feature type="transmembrane region" description="Helical" evidence="1">
    <location>
        <begin position="55"/>
        <end position="77"/>
    </location>
</feature>
<name>A0A286RGK0_9BACT</name>
<keyword evidence="1" id="KW-0472">Membrane</keyword>
<evidence type="ECO:0000256" key="1">
    <source>
        <dbReference type="SAM" id="Phobius"/>
    </source>
</evidence>
<dbReference type="SUPFAM" id="SSF48695">
    <property type="entry name" value="Multiheme cytochromes"/>
    <property type="match status" value="1"/>
</dbReference>
<sequence>MPICCNQEGPAVKSLFTLSPFTMVNALFVNWVSFVMISGWVRPIWKRQHIFQTRVLPLPCWSLISGVAVFVITVGQLRAAPPSVDNLPCPIVLTQVAVEGSGDLIATPYPGTLVGVNRPCRLVLLQPGREPEILLPSFFATAEADVFFDGKKLLLAGKPEANAPWNIYELDLETRTLRQITREARDCRSPSYQSTQYILDAPLPWFQITLFRVLSEEASALTGTAVSSLFSCRMDGSHFRRLTVSHAPDLPGTLLPDGRIVFASFRSSYPHDPQVRLDLLAVNTDGTDPANFLPGIGARYKLMPTVIPHGLLGKLVFIESDELTPDGAGQIACVDLRRPLRTYQRLTEDRAWVYHSPCALPDGRLLVSRRPRTGGSSFALGIFDLEARAWTPLFDDPRYHELLAKPVAPRLLPDGRSSGVDDNASCGTLYCLSVYDNDLGDQGFPKGSIKKLRVLQAITDPKTAANRQPRFPFRVLGEIPIYPDGSFQVEVPSDVPLALQLIDEQGINVRTSGWFWVKGGVHQGCIGCHEDPERVPFNRMADALWEDRPRIEPSASLTVPDFVHDVWPIIQRSCLNCHTPPRTRPWLAPSADPAHPGPVSASPAFSYAQLVRSADTPSSAEAADAAPVYVVPGAARLSSLVWHVMSKNLAKPWDGEWPSRPYKPWPNDPEVQPLSQKDVQIMIEWIDTGALYDRQHPFAIQ</sequence>
<proteinExistence type="predicted"/>
<keyword evidence="1" id="KW-1133">Transmembrane helix</keyword>
<evidence type="ECO:0000313" key="4">
    <source>
        <dbReference type="Proteomes" id="UP000215086"/>
    </source>
</evidence>
<organism evidence="3 4">
    <name type="scientific">Thermogutta terrifontis</name>
    <dbReference type="NCBI Taxonomy" id="1331910"/>
    <lineage>
        <taxon>Bacteria</taxon>
        <taxon>Pseudomonadati</taxon>
        <taxon>Planctomycetota</taxon>
        <taxon>Planctomycetia</taxon>
        <taxon>Pirellulales</taxon>
        <taxon>Thermoguttaceae</taxon>
        <taxon>Thermogutta</taxon>
    </lineage>
</organism>
<dbReference type="EMBL" id="CP018477">
    <property type="protein sequence ID" value="ASV75095.1"/>
    <property type="molecule type" value="Genomic_DNA"/>
</dbReference>
<feature type="domain" description="Hydrazine synthase alpha subunit middle" evidence="2">
    <location>
        <begin position="465"/>
        <end position="530"/>
    </location>
</feature>
<dbReference type="InterPro" id="IPR040698">
    <property type="entry name" value="HZS_alpha_mid"/>
</dbReference>
<reference evidence="3 4" key="1">
    <citation type="journal article" name="Front. Microbiol.">
        <title>Sugar Metabolism of the First Thermophilic Planctomycete Thermogutta terrifontis: Comparative Genomic and Transcriptomic Approaches.</title>
        <authorList>
            <person name="Elcheninov A.G."/>
            <person name="Menzel P."/>
            <person name="Gudbergsdottir S.R."/>
            <person name="Slesarev A.I."/>
            <person name="Kadnikov V.V."/>
            <person name="Krogh A."/>
            <person name="Bonch-Osmolovskaya E.A."/>
            <person name="Peng X."/>
            <person name="Kublanov I.V."/>
        </authorList>
    </citation>
    <scope>NUCLEOTIDE SEQUENCE [LARGE SCALE GENOMIC DNA]</scope>
    <source>
        <strain evidence="3 4">R1</strain>
    </source>
</reference>
<dbReference type="KEGG" id="ttf:THTE_2493"/>
<dbReference type="Gene3D" id="2.120.10.30">
    <property type="entry name" value="TolB, C-terminal domain"/>
    <property type="match status" value="1"/>
</dbReference>
<dbReference type="Proteomes" id="UP000215086">
    <property type="component" value="Chromosome"/>
</dbReference>
<dbReference type="SUPFAM" id="SSF82171">
    <property type="entry name" value="DPP6 N-terminal domain-like"/>
    <property type="match status" value="1"/>
</dbReference>
<keyword evidence="1" id="KW-0812">Transmembrane</keyword>
<evidence type="ECO:0000259" key="2">
    <source>
        <dbReference type="Pfam" id="PF18582"/>
    </source>
</evidence>
<dbReference type="AlphaFoldDB" id="A0A286RGK0"/>
<gene>
    <name evidence="3" type="ORF">THTE_2493</name>
</gene>
<accession>A0A286RGK0</accession>
<evidence type="ECO:0000313" key="3">
    <source>
        <dbReference type="EMBL" id="ASV75095.1"/>
    </source>
</evidence>
<protein>
    <recommendedName>
        <fullName evidence="2">Hydrazine synthase alpha subunit middle domain-containing protein</fullName>
    </recommendedName>
</protein>
<dbReference type="Pfam" id="PF18582">
    <property type="entry name" value="HZS_alpha"/>
    <property type="match status" value="1"/>
</dbReference>